<dbReference type="Proteomes" id="UP000288227">
    <property type="component" value="Unassembled WGS sequence"/>
</dbReference>
<reference evidence="1 2" key="1">
    <citation type="submission" date="2018-11" db="EMBL/GenBank/DDBJ databases">
        <title>Chryseotalea sanarue gen. nov., sp., nov., a member of the family Cytophagaceae, isolated from a brackish lake in Hamamatsu Japan.</title>
        <authorList>
            <person name="Maejima Y."/>
            <person name="Iino T."/>
            <person name="Muraguchi Y."/>
            <person name="Fukuda K."/>
            <person name="Ohkuma M."/>
            <person name="Moriuchi R."/>
            <person name="Dohra H."/>
            <person name="Kimbara K."/>
            <person name="Shintani M."/>
        </authorList>
    </citation>
    <scope>NUCLEOTIDE SEQUENCE [LARGE SCALE GENOMIC DNA]</scope>
    <source>
        <strain evidence="1 2">Ys</strain>
    </source>
</reference>
<evidence type="ECO:0000313" key="2">
    <source>
        <dbReference type="Proteomes" id="UP000288227"/>
    </source>
</evidence>
<protein>
    <recommendedName>
        <fullName evidence="3">DUF2911 domain-containing protein</fullName>
    </recommendedName>
</protein>
<dbReference type="AlphaFoldDB" id="A0A401U9T6"/>
<dbReference type="Pfam" id="PF11138">
    <property type="entry name" value="DUF2911"/>
    <property type="match status" value="1"/>
</dbReference>
<comment type="caution">
    <text evidence="1">The sequence shown here is derived from an EMBL/GenBank/DDBJ whole genome shotgun (WGS) entry which is preliminary data.</text>
</comment>
<proteinExistence type="predicted"/>
<organism evidence="1 2">
    <name type="scientific">Chryseotalea sanaruensis</name>
    <dbReference type="NCBI Taxonomy" id="2482724"/>
    <lineage>
        <taxon>Bacteria</taxon>
        <taxon>Pseudomonadati</taxon>
        <taxon>Bacteroidota</taxon>
        <taxon>Cytophagia</taxon>
        <taxon>Cytophagales</taxon>
        <taxon>Chryseotaleaceae</taxon>
        <taxon>Chryseotalea</taxon>
    </lineage>
</organism>
<dbReference type="InterPro" id="IPR021314">
    <property type="entry name" value="DUF2911"/>
</dbReference>
<name>A0A401U9T6_9BACT</name>
<accession>A0A401U9T6</accession>
<dbReference type="EMBL" id="BHXQ01000003">
    <property type="protein sequence ID" value="GCC51673.1"/>
    <property type="molecule type" value="Genomic_DNA"/>
</dbReference>
<gene>
    <name evidence="1" type="ORF">SanaruYs_19010</name>
</gene>
<sequence>MGDLVPFGQVWRTGANDATTITFDKAVTIEGKALAAGTYSLFTIPTENEWTIIFNSEAKQWGAYKYNDENDVLRVNVKPGKAEFTELFTISVDKGSVNILWENTSASFKVKKG</sequence>
<evidence type="ECO:0000313" key="1">
    <source>
        <dbReference type="EMBL" id="GCC51673.1"/>
    </source>
</evidence>
<evidence type="ECO:0008006" key="3">
    <source>
        <dbReference type="Google" id="ProtNLM"/>
    </source>
</evidence>
<keyword evidence="2" id="KW-1185">Reference proteome</keyword>